<dbReference type="PANTHER" id="PTHR45871:SF1">
    <property type="entry name" value="PHOSPHATIDYLINOSITOL N-ACETYLGLUCOSAMINYLTRANSFERASE SUBUNIT A"/>
    <property type="match status" value="1"/>
</dbReference>
<dbReference type="AlphaFoldDB" id="Q5DHW8"/>
<protein>
    <submittedName>
        <fullName evidence="1">SJCHGC08876 protein</fullName>
    </submittedName>
</protein>
<dbReference type="PANTHER" id="PTHR45871">
    <property type="entry name" value="N-ACETYLGLUCOSAMINYL-PHOSPHATIDYLINOSITOL BIOSYNTHETIC PROTEIN"/>
    <property type="match status" value="1"/>
</dbReference>
<name>Q5DHW8_SCHJA</name>
<sequence>MHKWIRTVYCWPLVAKRTEKVYFAAMSKPPVSLQNRISRLYQLGPFTGKLTCFAALLHWFLLQCLSWLRPETVIDVMPSLKTPVEDLSDSEKDNLFDAPHA</sequence>
<proteinExistence type="evidence at transcript level"/>
<organism evidence="1">
    <name type="scientific">Schistosoma japonicum</name>
    <name type="common">Blood fluke</name>
    <dbReference type="NCBI Taxonomy" id="6182"/>
    <lineage>
        <taxon>Eukaryota</taxon>
        <taxon>Metazoa</taxon>
        <taxon>Spiralia</taxon>
        <taxon>Lophotrochozoa</taxon>
        <taxon>Platyhelminthes</taxon>
        <taxon>Trematoda</taxon>
        <taxon>Digenea</taxon>
        <taxon>Strigeidida</taxon>
        <taxon>Schistosomatoidea</taxon>
        <taxon>Schistosomatidae</taxon>
        <taxon>Schistosoma</taxon>
    </lineage>
</organism>
<evidence type="ECO:0000313" key="1">
    <source>
        <dbReference type="EMBL" id="AAW24588.1"/>
    </source>
</evidence>
<dbReference type="GO" id="GO:0000506">
    <property type="term" value="C:glycosylphosphatidylinositol-N-acetylglucosaminyltransferase (GPI-GnT) complex"/>
    <property type="evidence" value="ECO:0007669"/>
    <property type="project" value="TreeGrafter"/>
</dbReference>
<dbReference type="EMBL" id="AY812856">
    <property type="protein sequence ID" value="AAW24588.1"/>
    <property type="molecule type" value="mRNA"/>
</dbReference>
<dbReference type="GO" id="GO:0017176">
    <property type="term" value="F:phosphatidylinositol N-acetylglucosaminyltransferase activity"/>
    <property type="evidence" value="ECO:0007669"/>
    <property type="project" value="TreeGrafter"/>
</dbReference>
<dbReference type="GO" id="GO:0006506">
    <property type="term" value="P:GPI anchor biosynthetic process"/>
    <property type="evidence" value="ECO:0007669"/>
    <property type="project" value="TreeGrafter"/>
</dbReference>
<reference evidence="1" key="2">
    <citation type="journal article" date="2006" name="PLoS Pathog.">
        <title>New perspectives on host-parasite interplay by comparative transcriptomic and proteomic analyses of Schistosoma japonicum.</title>
        <authorList>
            <person name="Liu F."/>
            <person name="Lu J."/>
            <person name="Hu W."/>
            <person name="Wang S.Y."/>
            <person name="Cui S.J."/>
            <person name="Chi M."/>
            <person name="Yan Q."/>
            <person name="Wang X.R."/>
            <person name="Song H.D."/>
            <person name="Xu X.N."/>
            <person name="Wang J.J."/>
            <person name="Zhang X.L."/>
            <person name="Zhang X."/>
            <person name="Wang Z.Q."/>
            <person name="Xue C.L."/>
            <person name="Brindley P.J."/>
            <person name="McManus D.P."/>
            <person name="Yang P.Y."/>
            <person name="Feng Z."/>
            <person name="Chen Z."/>
            <person name="Han Z.G."/>
        </authorList>
    </citation>
    <scope>NUCLEOTIDE SEQUENCE</scope>
</reference>
<reference evidence="1" key="1">
    <citation type="submission" date="2004-11" db="EMBL/GenBank/DDBJ databases">
        <title>The full-length cDNA sequences of Schistosoma japonicum genes.</title>
        <authorList>
            <person name="Han Z."/>
        </authorList>
    </citation>
    <scope>NUCLEOTIDE SEQUENCE</scope>
</reference>
<accession>Q5DHW8</accession>